<proteinExistence type="predicted"/>
<evidence type="ECO:0000313" key="4">
    <source>
        <dbReference type="Proteomes" id="UP000005627"/>
    </source>
</evidence>
<dbReference type="GO" id="GO:0044804">
    <property type="term" value="P:nucleophagy"/>
    <property type="evidence" value="ECO:0007669"/>
    <property type="project" value="EnsemblFungi"/>
</dbReference>
<dbReference type="AlphaFoldDB" id="G8ZSU7"/>
<keyword evidence="1" id="KW-0175">Coiled coil</keyword>
<sequence length="427" mass="48559">MALDDILRQNAEITDLLHILVELHGRALQDQGPSDRLEGIRRDILICFNDLCTLNDMLTSCDGEIRDEIQVLQKAKDKFTRLNRKRQLLLKERDKWTEETPVSVKDQSEQNVVVDTRYRRVLDQYLDLVGANNTTLVEDHSQGDVSRETVLQSVKVLHSCHDNVLQSVKQLKELLNDITKDQAFIEKEMKAQVARIRRETSAIDDELRKNSSKRKNLLAKVGLALPDETSTAQKLFHLKLNDQRDKQLELEQEDIASHANEFLDMKIASLQDQLTHRKDDSYQLIHVRDSWSDCVDSVKNLEDRLRSALTGDLTELPTDRVGSWIKENIEELSSIISSTNNRILITLVSHEREVIENAYDEISQSSKPIEPSSPIRNKHSSPPFLVANKSPPKIGLSDKTAQSLSNNNGASGSNSLTMLKDKSQKKD</sequence>
<dbReference type="GO" id="GO:0034497">
    <property type="term" value="P:protein localization to phagophore assembly site"/>
    <property type="evidence" value="ECO:0007669"/>
    <property type="project" value="EnsemblFungi"/>
</dbReference>
<evidence type="ECO:0000256" key="2">
    <source>
        <dbReference type="SAM" id="MobiDB-lite"/>
    </source>
</evidence>
<dbReference type="RefSeq" id="XP_003680902.1">
    <property type="nucleotide sequence ID" value="XM_003680854.1"/>
</dbReference>
<dbReference type="eggNOG" id="ENOG502RZQ0">
    <property type="taxonomic scope" value="Eukaryota"/>
</dbReference>
<dbReference type="EMBL" id="HE616745">
    <property type="protein sequence ID" value="CCE91691.1"/>
    <property type="molecule type" value="Genomic_DNA"/>
</dbReference>
<gene>
    <name evidence="3" type="primary">TDEL0D01070</name>
    <name evidence="3" type="ORF">TDEL_0D01070</name>
</gene>
<dbReference type="GO" id="GO:0016239">
    <property type="term" value="P:positive regulation of macroautophagy"/>
    <property type="evidence" value="ECO:0007669"/>
    <property type="project" value="EnsemblFungi"/>
</dbReference>
<evidence type="ECO:0000256" key="1">
    <source>
        <dbReference type="SAM" id="Coils"/>
    </source>
</evidence>
<dbReference type="Proteomes" id="UP000005627">
    <property type="component" value="Chromosome 4"/>
</dbReference>
<evidence type="ECO:0000313" key="3">
    <source>
        <dbReference type="EMBL" id="CCE91691.1"/>
    </source>
</evidence>
<protein>
    <recommendedName>
        <fullName evidence="5">Autophagy-related protein 23</fullName>
    </recommendedName>
</protein>
<feature type="coiled-coil region" evidence="1">
    <location>
        <begin position="65"/>
        <end position="99"/>
    </location>
</feature>
<dbReference type="KEGG" id="tdl:TDEL_0D01070"/>
<dbReference type="GO" id="GO:0032258">
    <property type="term" value="P:cytoplasm to vacuole targeting by the Cvt pathway"/>
    <property type="evidence" value="ECO:0007669"/>
    <property type="project" value="EnsemblFungi"/>
</dbReference>
<dbReference type="FunCoup" id="G8ZSU7">
    <property type="interactions" value="125"/>
</dbReference>
<name>G8ZSU7_TORDE</name>
<organism evidence="3 4">
    <name type="scientific">Torulaspora delbrueckii</name>
    <name type="common">Yeast</name>
    <name type="synonym">Candida colliculosa</name>
    <dbReference type="NCBI Taxonomy" id="4950"/>
    <lineage>
        <taxon>Eukaryota</taxon>
        <taxon>Fungi</taxon>
        <taxon>Dikarya</taxon>
        <taxon>Ascomycota</taxon>
        <taxon>Saccharomycotina</taxon>
        <taxon>Saccharomycetes</taxon>
        <taxon>Saccharomycetales</taxon>
        <taxon>Saccharomycetaceae</taxon>
        <taxon>Torulaspora</taxon>
    </lineage>
</organism>
<dbReference type="OrthoDB" id="4066450at2759"/>
<dbReference type="STRING" id="1076872.G8ZSU7"/>
<keyword evidence="4" id="KW-1185">Reference proteome</keyword>
<dbReference type="HOGENOM" id="CLU_051067_0_0_1"/>
<dbReference type="GO" id="GO:0000407">
    <property type="term" value="C:phagophore assembly site"/>
    <property type="evidence" value="ECO:0007669"/>
    <property type="project" value="EnsemblFungi"/>
</dbReference>
<feature type="region of interest" description="Disordered" evidence="2">
    <location>
        <begin position="363"/>
        <end position="427"/>
    </location>
</feature>
<dbReference type="InParanoid" id="G8ZSU7"/>
<accession>G8ZSU7</accession>
<reference evidence="3 4" key="1">
    <citation type="journal article" date="2011" name="Proc. Natl. Acad. Sci. U.S.A.">
        <title>Evolutionary erosion of yeast sex chromosomes by mating-type switching accidents.</title>
        <authorList>
            <person name="Gordon J.L."/>
            <person name="Armisen D."/>
            <person name="Proux-Wera E."/>
            <person name="Oheigeartaigh S.S."/>
            <person name="Byrne K.P."/>
            <person name="Wolfe K.H."/>
        </authorList>
    </citation>
    <scope>NUCLEOTIDE SEQUENCE [LARGE SCALE GENOMIC DNA]</scope>
    <source>
        <strain evidence="4">ATCC 10662 / CBS 1146 / NBRC 0425 / NCYC 2629 / NRRL Y-866</strain>
    </source>
</reference>
<dbReference type="GeneID" id="11502126"/>
<evidence type="ECO:0008006" key="5">
    <source>
        <dbReference type="Google" id="ProtNLM"/>
    </source>
</evidence>
<feature type="compositionally biased region" description="Low complexity" evidence="2">
    <location>
        <begin position="403"/>
        <end position="416"/>
    </location>
</feature>